<evidence type="ECO:0000313" key="2">
    <source>
        <dbReference type="EMBL" id="SVA63520.1"/>
    </source>
</evidence>
<dbReference type="PANTHER" id="PTHR48101:SF1">
    <property type="entry name" value="METHYLMALONYL-COA MUTASE, LARGE SUBUNIT"/>
    <property type="match status" value="1"/>
</dbReference>
<dbReference type="Gene3D" id="3.40.50.300">
    <property type="entry name" value="P-loop containing nucleotide triphosphate hydrolases"/>
    <property type="match status" value="1"/>
</dbReference>
<name>A0A381XFX0_9ZZZZ</name>
<proteinExistence type="predicted"/>
<sequence length="764" mass="85402">MEKLAGLDVADMVLVNKFDRAGAEDALRDIQKQYQRNHELFDSSPDSMPVYPTIASQFGDAGVDQVWANLAGMLNERHSTSFAAAEAVLGNDGLPERQLLIPHARSNYLAEVSAAVRDYHARSGDVAGRVRMVQQLEASAARMREVGEADAADDIGAEAAKAREGVPEEAWKALEEFEETSDAYSSGEASYLARGKEIKVSTTTKTFSGTEIPRVSLPSTEDWGERLEWIRSENVPGKYPFTAGVFPFKRSDELPLRMFAGLGSAESTNRRFHYLTKDQPFNRLSTAFDSVTLYGLDATDERLDVFSKICESGVSISNVDEMERLFEGFDLCAPNTSVSLTINGPYWAILAFYFKTAIRQQLKLFEEENGREPSEEEASEISARTLKICRGSCQSDQFKEVVGGQNTTLFNLTNALKMMTDVTEYYVANDIRNHYFVSISGYHIDEAGANPITQAALTLSHGFSYLEMFRARGLDPEVFLRNFSWFLSLSMDPEYSVLGRVCRRIWAIALRDLYGIEQERNLKLKYHVQGSGRSLHAQETSFNDFRSILQALYALQDNANSLHTNSRDEAYGTPTEETVRDAIAQQLILNKEYGTLYSENPLQGSFFSEALTDDVEEQILSILDEMSARGGVLGSIETGFQRSRIQQENIDYETRKNSGEMEIVGVNTFVDPNAARLSMDDADKFDIEVTRADDAERQMVVDRNHAFKEAHATEAQECLENLKRVASEGGNVFECIMGDVSDHCTLGQITEALMQSVGQFRRDL</sequence>
<dbReference type="InterPro" id="IPR027417">
    <property type="entry name" value="P-loop_NTPase"/>
</dbReference>
<feature type="domain" description="Methylmalonyl-CoA mutase alpha/beta chain catalytic" evidence="1">
    <location>
        <begin position="387"/>
        <end position="758"/>
    </location>
</feature>
<dbReference type="InterPro" id="IPR016176">
    <property type="entry name" value="Cbl-dep_enz_cat"/>
</dbReference>
<dbReference type="SUPFAM" id="SSF51703">
    <property type="entry name" value="Cobalamin (vitamin B12)-dependent enzymes"/>
    <property type="match status" value="1"/>
</dbReference>
<reference evidence="2" key="1">
    <citation type="submission" date="2018-05" db="EMBL/GenBank/DDBJ databases">
        <authorList>
            <person name="Lanie J.A."/>
            <person name="Ng W.-L."/>
            <person name="Kazmierczak K.M."/>
            <person name="Andrzejewski T.M."/>
            <person name="Davidsen T.M."/>
            <person name="Wayne K.J."/>
            <person name="Tettelin H."/>
            <person name="Glass J.I."/>
            <person name="Rusch D."/>
            <person name="Podicherti R."/>
            <person name="Tsui H.-C.T."/>
            <person name="Winkler M.E."/>
        </authorList>
    </citation>
    <scope>NUCLEOTIDE SEQUENCE</scope>
</reference>
<evidence type="ECO:0000259" key="1">
    <source>
        <dbReference type="Pfam" id="PF01642"/>
    </source>
</evidence>
<dbReference type="InterPro" id="IPR006099">
    <property type="entry name" value="MeMalonylCoA_mutase_a/b_cat"/>
</dbReference>
<dbReference type="PANTHER" id="PTHR48101">
    <property type="entry name" value="METHYLMALONYL-COA MUTASE, MITOCHONDRIAL-RELATED"/>
    <property type="match status" value="1"/>
</dbReference>
<feature type="domain" description="Methylmalonyl-CoA mutase alpha/beta chain catalytic" evidence="1">
    <location>
        <begin position="223"/>
        <end position="363"/>
    </location>
</feature>
<dbReference type="GO" id="GO:0016866">
    <property type="term" value="F:intramolecular transferase activity"/>
    <property type="evidence" value="ECO:0007669"/>
    <property type="project" value="InterPro"/>
</dbReference>
<dbReference type="SUPFAM" id="SSF52540">
    <property type="entry name" value="P-loop containing nucleoside triphosphate hydrolases"/>
    <property type="match status" value="1"/>
</dbReference>
<gene>
    <name evidence="2" type="ORF">METZ01_LOCUS116374</name>
</gene>
<protein>
    <recommendedName>
        <fullName evidence="1">Methylmalonyl-CoA mutase alpha/beta chain catalytic domain-containing protein</fullName>
    </recommendedName>
</protein>
<dbReference type="Pfam" id="PF01642">
    <property type="entry name" value="MM_CoA_mutase"/>
    <property type="match status" value="2"/>
</dbReference>
<dbReference type="EMBL" id="UINC01015000">
    <property type="protein sequence ID" value="SVA63520.1"/>
    <property type="molecule type" value="Genomic_DNA"/>
</dbReference>
<organism evidence="2">
    <name type="scientific">marine metagenome</name>
    <dbReference type="NCBI Taxonomy" id="408172"/>
    <lineage>
        <taxon>unclassified sequences</taxon>
        <taxon>metagenomes</taxon>
        <taxon>ecological metagenomes</taxon>
    </lineage>
</organism>
<dbReference type="GO" id="GO:0031419">
    <property type="term" value="F:cobalamin binding"/>
    <property type="evidence" value="ECO:0007669"/>
    <property type="project" value="InterPro"/>
</dbReference>
<dbReference type="Gene3D" id="3.20.20.240">
    <property type="entry name" value="Methylmalonyl-CoA mutase"/>
    <property type="match status" value="1"/>
</dbReference>
<dbReference type="AlphaFoldDB" id="A0A381XFX0"/>
<accession>A0A381XFX0</accession>